<evidence type="ECO:0000313" key="2">
    <source>
        <dbReference type="EMBL" id="PKI58022.1"/>
    </source>
</evidence>
<proteinExistence type="predicted"/>
<accession>A0A2I0JP26</accession>
<dbReference type="EMBL" id="PGOL01001449">
    <property type="protein sequence ID" value="PKI58022.1"/>
    <property type="molecule type" value="Genomic_DNA"/>
</dbReference>
<reference evidence="2 3" key="1">
    <citation type="submission" date="2017-11" db="EMBL/GenBank/DDBJ databases">
        <title>De-novo sequencing of pomegranate (Punica granatum L.) genome.</title>
        <authorList>
            <person name="Akparov Z."/>
            <person name="Amiraslanov A."/>
            <person name="Hajiyeva S."/>
            <person name="Abbasov M."/>
            <person name="Kaur K."/>
            <person name="Hamwieh A."/>
            <person name="Solovyev V."/>
            <person name="Salamov A."/>
            <person name="Braich B."/>
            <person name="Kosarev P."/>
            <person name="Mahmoud A."/>
            <person name="Hajiyev E."/>
            <person name="Babayeva S."/>
            <person name="Izzatullayeva V."/>
            <person name="Mammadov A."/>
            <person name="Mammadov A."/>
            <person name="Sharifova S."/>
            <person name="Ojaghi J."/>
            <person name="Eynullazada K."/>
            <person name="Bayramov B."/>
            <person name="Abdulazimova A."/>
            <person name="Shahmuradov I."/>
        </authorList>
    </citation>
    <scope>NUCLEOTIDE SEQUENCE [LARGE SCALE GENOMIC DNA]</scope>
    <source>
        <strain evidence="3">cv. AG2017</strain>
        <tissue evidence="2">Leaf</tissue>
    </source>
</reference>
<comment type="caution">
    <text evidence="2">The sequence shown here is derived from an EMBL/GenBank/DDBJ whole genome shotgun (WGS) entry which is preliminary data.</text>
</comment>
<dbReference type="Proteomes" id="UP000233551">
    <property type="component" value="Unassembled WGS sequence"/>
</dbReference>
<evidence type="ECO:0000313" key="3">
    <source>
        <dbReference type="Proteomes" id="UP000233551"/>
    </source>
</evidence>
<name>A0A2I0JP26_PUNGR</name>
<keyword evidence="3" id="KW-1185">Reference proteome</keyword>
<evidence type="ECO:0000256" key="1">
    <source>
        <dbReference type="SAM" id="Phobius"/>
    </source>
</evidence>
<keyword evidence="1" id="KW-1133">Transmembrane helix</keyword>
<protein>
    <submittedName>
        <fullName evidence="2">Uncharacterized protein</fullName>
    </submittedName>
</protein>
<sequence length="158" mass="17804">MEANIKKTKVPFYLITLTLVFPFPFPFPCPLLGRFPLHPPPPRLAPTPILRPCPDPPRLDLLLTFEFLYLIFLFAFSLFSTAAVSPSSSPTQILTFLLRQWRPRSSPLVPLPRAPNCTLPLYVGQLLIRSGIATLRFIEDHPPRSCSPGSNLASRVWI</sequence>
<keyword evidence="1" id="KW-0812">Transmembrane</keyword>
<keyword evidence="1" id="KW-0472">Membrane</keyword>
<dbReference type="AlphaFoldDB" id="A0A2I0JP26"/>
<gene>
    <name evidence="2" type="ORF">CRG98_021602</name>
</gene>
<feature type="transmembrane region" description="Helical" evidence="1">
    <location>
        <begin position="12"/>
        <end position="33"/>
    </location>
</feature>
<feature type="transmembrane region" description="Helical" evidence="1">
    <location>
        <begin position="67"/>
        <end position="84"/>
    </location>
</feature>
<organism evidence="2 3">
    <name type="scientific">Punica granatum</name>
    <name type="common">Pomegranate</name>
    <dbReference type="NCBI Taxonomy" id="22663"/>
    <lineage>
        <taxon>Eukaryota</taxon>
        <taxon>Viridiplantae</taxon>
        <taxon>Streptophyta</taxon>
        <taxon>Embryophyta</taxon>
        <taxon>Tracheophyta</taxon>
        <taxon>Spermatophyta</taxon>
        <taxon>Magnoliopsida</taxon>
        <taxon>eudicotyledons</taxon>
        <taxon>Gunneridae</taxon>
        <taxon>Pentapetalae</taxon>
        <taxon>rosids</taxon>
        <taxon>malvids</taxon>
        <taxon>Myrtales</taxon>
        <taxon>Lythraceae</taxon>
        <taxon>Punica</taxon>
    </lineage>
</organism>